<feature type="compositionally biased region" description="Polar residues" evidence="1">
    <location>
        <begin position="17"/>
        <end position="29"/>
    </location>
</feature>
<evidence type="ECO:0000256" key="1">
    <source>
        <dbReference type="SAM" id="MobiDB-lite"/>
    </source>
</evidence>
<geneLocation type="mitochondrion" evidence="2"/>
<feature type="compositionally biased region" description="Low complexity" evidence="1">
    <location>
        <begin position="85"/>
        <end position="95"/>
    </location>
</feature>
<organism evidence="2">
    <name type="scientific">Macrolepiota fuliginosa</name>
    <dbReference type="NCBI Taxonomy" id="201230"/>
    <lineage>
        <taxon>Eukaryota</taxon>
        <taxon>Fungi</taxon>
        <taxon>Dikarya</taxon>
        <taxon>Basidiomycota</taxon>
        <taxon>Agaricomycotina</taxon>
        <taxon>Agaricomycetes</taxon>
        <taxon>Agaricomycetidae</taxon>
        <taxon>Agaricales</taxon>
        <taxon>Agaricineae</taxon>
        <taxon>Agaricaceae</taxon>
        <taxon>Macrolepiota</taxon>
    </lineage>
</organism>
<dbReference type="GeneID" id="42438044"/>
<proteinExistence type="predicted"/>
<name>A0A5Q0N2X8_9AGAR</name>
<feature type="compositionally biased region" description="Polar residues" evidence="1">
    <location>
        <begin position="96"/>
        <end position="110"/>
    </location>
</feature>
<accession>A0A5Q0N2X8</accession>
<evidence type="ECO:0000313" key="2">
    <source>
        <dbReference type="EMBL" id="QFZ98748.1"/>
    </source>
</evidence>
<feature type="compositionally biased region" description="Basic and acidic residues" evidence="1">
    <location>
        <begin position="75"/>
        <end position="84"/>
    </location>
</feature>
<feature type="region of interest" description="Disordered" evidence="1">
    <location>
        <begin position="1"/>
        <end position="36"/>
    </location>
</feature>
<feature type="compositionally biased region" description="Polar residues" evidence="1">
    <location>
        <begin position="48"/>
        <end position="70"/>
    </location>
</feature>
<reference evidence="2" key="1">
    <citation type="submission" date="2019-05" db="EMBL/GenBank/DDBJ databases">
        <title>The first complete mitochondrial genome of the genus Macrolepiota (Macrolepiota dolichaula) by next-generation sequencing and its phylogenetic implications.</title>
        <authorList>
            <person name="Li Q."/>
            <person name="Chen C."/>
            <person name="Huang W."/>
            <person name="Jin X."/>
        </authorList>
    </citation>
    <scope>NUCLEOTIDE SEQUENCE</scope>
    <source>
        <strain evidence="2">SLZ21</strain>
    </source>
</reference>
<protein>
    <submittedName>
        <fullName evidence="2">Uncharacterized protein</fullName>
    </submittedName>
</protein>
<keyword evidence="2" id="KW-0496">Mitochondrion</keyword>
<sequence length="125" mass="13698">MGGSEPLRPRKRFQAHLNDNPSASTSQSDIRTEVAPSVDLKFKVNSTIDTGADSESINNDPHGWYSSSSKGKGVNPDDMKHYFRDPNSPDSPNSSTGSRTPTISSTQGINIDSPWKERCSSNWEI</sequence>
<gene>
    <name evidence="2" type="primary">orf125</name>
</gene>
<dbReference type="RefSeq" id="YP_009710799.1">
    <property type="nucleotide sequence ID" value="NC_045202.1"/>
</dbReference>
<dbReference type="AlphaFoldDB" id="A0A5Q0N2X8"/>
<feature type="region of interest" description="Disordered" evidence="1">
    <location>
        <begin position="48"/>
        <end position="125"/>
    </location>
</feature>
<dbReference type="EMBL" id="MK993562">
    <property type="protein sequence ID" value="QFZ98748.1"/>
    <property type="molecule type" value="Genomic_DNA"/>
</dbReference>